<dbReference type="Pfam" id="PF15999">
    <property type="entry name" value="DUF4774"/>
    <property type="match status" value="1"/>
</dbReference>
<organism evidence="2 3">
    <name type="scientific">Arctia plantaginis</name>
    <name type="common">Wood tiger moth</name>
    <name type="synonym">Phalaena plantaginis</name>
    <dbReference type="NCBI Taxonomy" id="874455"/>
    <lineage>
        <taxon>Eukaryota</taxon>
        <taxon>Metazoa</taxon>
        <taxon>Ecdysozoa</taxon>
        <taxon>Arthropoda</taxon>
        <taxon>Hexapoda</taxon>
        <taxon>Insecta</taxon>
        <taxon>Pterygota</taxon>
        <taxon>Neoptera</taxon>
        <taxon>Endopterygota</taxon>
        <taxon>Lepidoptera</taxon>
        <taxon>Glossata</taxon>
        <taxon>Ditrysia</taxon>
        <taxon>Noctuoidea</taxon>
        <taxon>Erebidae</taxon>
        <taxon>Arctiinae</taxon>
        <taxon>Arctia</taxon>
    </lineage>
</organism>
<accession>A0A8S0ZN58</accession>
<dbReference type="AlphaFoldDB" id="A0A8S0ZN58"/>
<evidence type="ECO:0000259" key="1">
    <source>
        <dbReference type="Pfam" id="PF15999"/>
    </source>
</evidence>
<dbReference type="EMBL" id="CADEBC010000480">
    <property type="protein sequence ID" value="CAB3234210.1"/>
    <property type="molecule type" value="Genomic_DNA"/>
</dbReference>
<keyword evidence="3" id="KW-1185">Reference proteome</keyword>
<reference evidence="2 3" key="1">
    <citation type="submission" date="2020-04" db="EMBL/GenBank/DDBJ databases">
        <authorList>
            <person name="Wallbank WR R."/>
            <person name="Pardo Diaz C."/>
            <person name="Kozak K."/>
            <person name="Martin S."/>
            <person name="Jiggins C."/>
            <person name="Moest M."/>
            <person name="Warren A I."/>
            <person name="Byers J.R.P. K."/>
            <person name="Montejo-Kovacevich G."/>
            <person name="Yen C E."/>
        </authorList>
    </citation>
    <scope>NUCLEOTIDE SEQUENCE [LARGE SCALE GENOMIC DNA]</scope>
</reference>
<dbReference type="Proteomes" id="UP000494106">
    <property type="component" value="Unassembled WGS sequence"/>
</dbReference>
<gene>
    <name evidence="2" type="ORF">APLA_LOCUS5531</name>
</gene>
<dbReference type="InterPro" id="IPR031942">
    <property type="entry name" value="DUF4774"/>
</dbReference>
<protein>
    <recommendedName>
        <fullName evidence="1">DUF4774 domain-containing protein</fullName>
    </recommendedName>
</protein>
<name>A0A8S0ZN58_ARCPL</name>
<evidence type="ECO:0000313" key="2">
    <source>
        <dbReference type="EMBL" id="CAB3234210.1"/>
    </source>
</evidence>
<evidence type="ECO:0000313" key="3">
    <source>
        <dbReference type="Proteomes" id="UP000494106"/>
    </source>
</evidence>
<comment type="caution">
    <text evidence="2">The sequence shown here is derived from an EMBL/GenBank/DDBJ whole genome shotgun (WGS) entry which is preliminary data.</text>
</comment>
<proteinExistence type="predicted"/>
<sequence length="232" mass="24990">MLKVLKERPLRIPYPSASVQYLPFYGGARGKYLEIKKDNTGRTTSEKIVSEENIEAGNGVPLAKVMANHLQNVKTLSSSLLRLTKTGRRNGYLSDRQKTTYETQLESLRKVATDITDLVTGIDDVNKIFKKDTTLKKMDNEDDDYIGEEGVGLESNDDTSDMGLLEHETIAEAKPVGLALIGETGVASSKPVATAIAAHGAAIASPVASAIAGVDPAALGISFQLHHPFSKH</sequence>
<feature type="domain" description="DUF4774" evidence="1">
    <location>
        <begin position="171"/>
        <end position="222"/>
    </location>
</feature>
<dbReference type="OrthoDB" id="8194084at2759"/>